<reference evidence="3 4" key="1">
    <citation type="submission" date="2024-07" db="EMBL/GenBank/DDBJ databases">
        <title>Section-level genome sequencing and comparative genomics of Aspergillus sections Usti and Cavernicolus.</title>
        <authorList>
            <consortium name="Lawrence Berkeley National Laboratory"/>
            <person name="Nybo J.L."/>
            <person name="Vesth T.C."/>
            <person name="Theobald S."/>
            <person name="Frisvad J.C."/>
            <person name="Larsen T.O."/>
            <person name="Kjaerboelling I."/>
            <person name="Rothschild-Mancinelli K."/>
            <person name="Lyhne E.K."/>
            <person name="Kogle M.E."/>
            <person name="Barry K."/>
            <person name="Clum A."/>
            <person name="Na H."/>
            <person name="Ledsgaard L."/>
            <person name="Lin J."/>
            <person name="Lipzen A."/>
            <person name="Kuo A."/>
            <person name="Riley R."/>
            <person name="Mondo S."/>
            <person name="LaButti K."/>
            <person name="Haridas S."/>
            <person name="Pangalinan J."/>
            <person name="Salamov A.A."/>
            <person name="Simmons B.A."/>
            <person name="Magnuson J.K."/>
            <person name="Chen J."/>
            <person name="Drula E."/>
            <person name="Henrissat B."/>
            <person name="Wiebenga A."/>
            <person name="Lubbers R.J."/>
            <person name="Gomes A.C."/>
            <person name="Macurrencykelacurrency M.R."/>
            <person name="Stajich J."/>
            <person name="Grigoriev I.V."/>
            <person name="Mortensen U.H."/>
            <person name="De vries R.P."/>
            <person name="Baker S.E."/>
            <person name="Andersen M.R."/>
        </authorList>
    </citation>
    <scope>NUCLEOTIDE SEQUENCE [LARGE SCALE GENOMIC DNA]</scope>
    <source>
        <strain evidence="3 4">CBS 756.74</strain>
    </source>
</reference>
<dbReference type="EMBL" id="JBFXLR010000020">
    <property type="protein sequence ID" value="KAL2850410.1"/>
    <property type="molecule type" value="Genomic_DNA"/>
</dbReference>
<comment type="caution">
    <text evidence="3">The sequence shown here is derived from an EMBL/GenBank/DDBJ whole genome shotgun (WGS) entry which is preliminary data.</text>
</comment>
<keyword evidence="2" id="KW-1133">Transmembrane helix</keyword>
<evidence type="ECO:0000256" key="1">
    <source>
        <dbReference type="SAM" id="MobiDB-lite"/>
    </source>
</evidence>
<proteinExistence type="predicted"/>
<name>A0ABR4KDP6_9EURO</name>
<dbReference type="Proteomes" id="UP001610444">
    <property type="component" value="Unassembled WGS sequence"/>
</dbReference>
<sequence length="125" mass="13792">MSYAVTTWKYTFSSVKFTIYFSSVNSTLSSLSGALNVFSTFIAMSAASAFVILASATLMRLYRSSYVLSLYSRGRLKVLLPNYLYPSRCQQAHTTPSHISNYGQQHAVQHRTDSRGTSNSPEGPG</sequence>
<feature type="compositionally biased region" description="Polar residues" evidence="1">
    <location>
        <begin position="115"/>
        <end position="125"/>
    </location>
</feature>
<keyword evidence="2" id="KW-0472">Membrane</keyword>
<dbReference type="RefSeq" id="XP_070899279.1">
    <property type="nucleotide sequence ID" value="XM_071040087.1"/>
</dbReference>
<organism evidence="3 4">
    <name type="scientific">Aspergillus pseudodeflectus</name>
    <dbReference type="NCBI Taxonomy" id="176178"/>
    <lineage>
        <taxon>Eukaryota</taxon>
        <taxon>Fungi</taxon>
        <taxon>Dikarya</taxon>
        <taxon>Ascomycota</taxon>
        <taxon>Pezizomycotina</taxon>
        <taxon>Eurotiomycetes</taxon>
        <taxon>Eurotiomycetidae</taxon>
        <taxon>Eurotiales</taxon>
        <taxon>Aspergillaceae</taxon>
        <taxon>Aspergillus</taxon>
        <taxon>Aspergillus subgen. Nidulantes</taxon>
    </lineage>
</organism>
<evidence type="ECO:0000313" key="3">
    <source>
        <dbReference type="EMBL" id="KAL2850410.1"/>
    </source>
</evidence>
<evidence type="ECO:0000313" key="4">
    <source>
        <dbReference type="Proteomes" id="UP001610444"/>
    </source>
</evidence>
<accession>A0ABR4KDP6</accession>
<feature type="compositionally biased region" description="Polar residues" evidence="1">
    <location>
        <begin position="95"/>
        <end position="107"/>
    </location>
</feature>
<keyword evidence="2" id="KW-0812">Transmembrane</keyword>
<gene>
    <name evidence="3" type="ORF">BJX68DRAFT_236917</name>
</gene>
<keyword evidence="4" id="KW-1185">Reference proteome</keyword>
<evidence type="ECO:0008006" key="5">
    <source>
        <dbReference type="Google" id="ProtNLM"/>
    </source>
</evidence>
<dbReference type="GeneID" id="98155251"/>
<protein>
    <recommendedName>
        <fullName evidence="5">TRP C-terminal domain-containing protein</fullName>
    </recommendedName>
</protein>
<evidence type="ECO:0000256" key="2">
    <source>
        <dbReference type="SAM" id="Phobius"/>
    </source>
</evidence>
<feature type="transmembrane region" description="Helical" evidence="2">
    <location>
        <begin position="37"/>
        <end position="62"/>
    </location>
</feature>
<feature type="region of interest" description="Disordered" evidence="1">
    <location>
        <begin position="95"/>
        <end position="125"/>
    </location>
</feature>